<evidence type="ECO:0000313" key="2">
    <source>
        <dbReference type="EMBL" id="MRX55014.1"/>
    </source>
</evidence>
<dbReference type="SUPFAM" id="SSF55729">
    <property type="entry name" value="Acyl-CoA N-acyltransferases (Nat)"/>
    <property type="match status" value="1"/>
</dbReference>
<reference evidence="2 3" key="1">
    <citation type="submission" date="2019-11" db="EMBL/GenBank/DDBJ databases">
        <title>Bacillus idriensis genome.</title>
        <authorList>
            <person name="Konopka E.N."/>
            <person name="Newman J.D."/>
        </authorList>
    </citation>
    <scope>NUCLEOTIDE SEQUENCE [LARGE SCALE GENOMIC DNA]</scope>
    <source>
        <strain evidence="2 3">DSM 19097</strain>
    </source>
</reference>
<dbReference type="Gene3D" id="3.40.630.30">
    <property type="match status" value="1"/>
</dbReference>
<sequence>MMEIRLNYSNDAVLREALYSLFKEVFGIESYLLEDFYSKGYWNDTYQPFSYFHEGRAAANTSMFELPFIINGELVQTAGIQSVMTHQDYRGNGLMKDLFRMMLAEIDARYDHSFLMTEEPELYTRFGFRVIKEHTFALDFAHIPKQSELRRMNFFAEKDLFMALFKNRQPLSEVFFPLHYESSFALNMYQPAWHEKLYYSRKLNCMLVFEVKNQLLNLYDVIGPKLPSLSALCDEIPEPFQKIEFHFVPDAFEIQQVQAVKSDNTMVLMARPSLLSDNPYIKLPVTASF</sequence>
<dbReference type="AlphaFoldDB" id="A0A6I2MCE2"/>
<keyword evidence="3" id="KW-1185">Reference proteome</keyword>
<proteinExistence type="predicted"/>
<evidence type="ECO:0000313" key="3">
    <source>
        <dbReference type="Proteomes" id="UP000441585"/>
    </source>
</evidence>
<dbReference type="PANTHER" id="PTHR37817">
    <property type="entry name" value="N-ACETYLTRANSFERASE EIS"/>
    <property type="match status" value="1"/>
</dbReference>
<comment type="caution">
    <text evidence="2">The sequence shown here is derived from an EMBL/GenBank/DDBJ whole genome shotgun (WGS) entry which is preliminary data.</text>
</comment>
<dbReference type="GO" id="GO:0030649">
    <property type="term" value="P:aminoglycoside antibiotic catabolic process"/>
    <property type="evidence" value="ECO:0007669"/>
    <property type="project" value="TreeGrafter"/>
</dbReference>
<dbReference type="EMBL" id="WKKF01000003">
    <property type="protein sequence ID" value="MRX55014.1"/>
    <property type="molecule type" value="Genomic_DNA"/>
</dbReference>
<dbReference type="PANTHER" id="PTHR37817:SF1">
    <property type="entry name" value="N-ACETYLTRANSFERASE EIS"/>
    <property type="match status" value="1"/>
</dbReference>
<accession>A0A6I2MCE2</accession>
<dbReference type="InterPro" id="IPR051554">
    <property type="entry name" value="Acetyltransferase_Eis"/>
</dbReference>
<gene>
    <name evidence="2" type="ORF">GJU41_13605</name>
</gene>
<dbReference type="GO" id="GO:0034069">
    <property type="term" value="F:aminoglycoside N-acetyltransferase activity"/>
    <property type="evidence" value="ECO:0007669"/>
    <property type="project" value="TreeGrafter"/>
</dbReference>
<dbReference type="RefSeq" id="WP_154318959.1">
    <property type="nucleotide sequence ID" value="NZ_CAJGAA010000004.1"/>
</dbReference>
<name>A0A6I2MCE2_9BACI</name>
<dbReference type="Proteomes" id="UP000441585">
    <property type="component" value="Unassembled WGS sequence"/>
</dbReference>
<organism evidence="2 3">
    <name type="scientific">Metabacillus idriensis</name>
    <dbReference type="NCBI Taxonomy" id="324768"/>
    <lineage>
        <taxon>Bacteria</taxon>
        <taxon>Bacillati</taxon>
        <taxon>Bacillota</taxon>
        <taxon>Bacilli</taxon>
        <taxon>Bacillales</taxon>
        <taxon>Bacillaceae</taxon>
        <taxon>Metabacillus</taxon>
    </lineage>
</organism>
<evidence type="ECO:0000259" key="1">
    <source>
        <dbReference type="PROSITE" id="PS51186"/>
    </source>
</evidence>
<keyword evidence="2" id="KW-0808">Transferase</keyword>
<feature type="domain" description="N-acetyltransferase" evidence="1">
    <location>
        <begin position="2"/>
        <end position="150"/>
    </location>
</feature>
<dbReference type="Pfam" id="PF13527">
    <property type="entry name" value="Acetyltransf_9"/>
    <property type="match status" value="1"/>
</dbReference>
<protein>
    <submittedName>
        <fullName evidence="2">GNAT family N-acetyltransferase</fullName>
    </submittedName>
</protein>
<dbReference type="InterPro" id="IPR016181">
    <property type="entry name" value="Acyl_CoA_acyltransferase"/>
</dbReference>
<dbReference type="InterPro" id="IPR000182">
    <property type="entry name" value="GNAT_dom"/>
</dbReference>
<dbReference type="PROSITE" id="PS51186">
    <property type="entry name" value="GNAT"/>
    <property type="match status" value="1"/>
</dbReference>